<evidence type="ECO:0000256" key="1">
    <source>
        <dbReference type="SAM" id="MobiDB-lite"/>
    </source>
</evidence>
<dbReference type="Proteomes" id="UP000003824">
    <property type="component" value="Unassembled WGS sequence"/>
</dbReference>
<dbReference type="EMBL" id="DS999642">
    <property type="protein sequence ID" value="EFE72429.2"/>
    <property type="molecule type" value="Genomic_DNA"/>
</dbReference>
<dbReference type="eggNOG" id="ENOG50308VD">
    <property type="taxonomic scope" value="Bacteria"/>
</dbReference>
<feature type="compositionally biased region" description="Basic residues" evidence="1">
    <location>
        <begin position="1"/>
        <end position="20"/>
    </location>
</feature>
<proteinExistence type="predicted"/>
<evidence type="ECO:0000313" key="3">
    <source>
        <dbReference type="Proteomes" id="UP000003824"/>
    </source>
</evidence>
<gene>
    <name evidence="2" type="ORF">SSFG_07664</name>
</gene>
<sequence length="128" mass="13646">MPTHPVHRACRACTRRRRRPPSPWPPEHHVLPARLGPVRRGADVRPGPSLDGPGVRLPLPGVSVAHETEGRAPGDEVVEDRHRDGAITGSVRFRPTTGGWSAAVGFEPETVAGILDGAAPASWAVRVS</sequence>
<protein>
    <submittedName>
        <fullName evidence="2">Predicted protein</fullName>
    </submittedName>
</protein>
<feature type="compositionally biased region" description="Basic and acidic residues" evidence="1">
    <location>
        <begin position="66"/>
        <end position="84"/>
    </location>
</feature>
<accession>D6AA94</accession>
<evidence type="ECO:0000313" key="2">
    <source>
        <dbReference type="EMBL" id="EFE72429.2"/>
    </source>
</evidence>
<name>D6AA94_STRV1</name>
<reference evidence="3" key="1">
    <citation type="submission" date="2008-12" db="EMBL/GenBank/DDBJ databases">
        <title>Annotation of Streptomyces ghanaensis ATCC 14672.</title>
        <authorList>
            <consortium name="The Broad Institute Genome Sequencing Platform"/>
            <consortium name="Broad Institute Microbial Sequencing Center"/>
            <person name="Fischbach M."/>
            <person name="Ward D."/>
            <person name="Young S."/>
            <person name="Kodira C.D."/>
            <person name="Zeng Q."/>
            <person name="Koehrsen M."/>
            <person name="Godfrey P."/>
            <person name="Alvarado L."/>
            <person name="Berlin A.M."/>
            <person name="Borenstein D."/>
            <person name="Chen Z."/>
            <person name="Engels R."/>
            <person name="Freedman E."/>
            <person name="Gellesch M."/>
            <person name="Goldberg J."/>
            <person name="Griggs A."/>
            <person name="Gujja S."/>
            <person name="Heiman D.I."/>
            <person name="Hepburn T.A."/>
            <person name="Howarth C."/>
            <person name="Jen D."/>
            <person name="Larson L."/>
            <person name="Lewis B."/>
            <person name="Mehta T."/>
            <person name="Park D."/>
            <person name="Pearson M."/>
            <person name="Roberts A."/>
            <person name="Saif S."/>
            <person name="Shea T.D."/>
            <person name="Shenoy N."/>
            <person name="Sisk P."/>
            <person name="Stolte C."/>
            <person name="Sykes S.N."/>
            <person name="Walk T."/>
            <person name="White J."/>
            <person name="Yandava C."/>
            <person name="Straight P."/>
            <person name="Clardy J."/>
            <person name="Hung D."/>
            <person name="Kolter R."/>
            <person name="Mekalanos J."/>
            <person name="Walker S."/>
            <person name="Walsh C.T."/>
            <person name="Wieland B.L.C."/>
            <person name="Ilzarbe M."/>
            <person name="Galagan J."/>
            <person name="Nusbaum C."/>
            <person name="Birren B."/>
        </authorList>
    </citation>
    <scope>NUCLEOTIDE SEQUENCE [LARGE SCALE GENOMIC DNA]</scope>
    <source>
        <strain evidence="3">ATCC 14672 / DSM 40746 / JCM 4963 / KCTC 9882 / NRRL B-12104 / FH 1290</strain>
    </source>
</reference>
<organism evidence="2 3">
    <name type="scientific">Streptomyces viridosporus (strain ATCC 14672 / DSM 40746 / JCM 4963 / KCTC 9882 / NRRL B-12104 / FH 1290)</name>
    <name type="common">Streptomyces ghanaensis</name>
    <dbReference type="NCBI Taxonomy" id="566461"/>
    <lineage>
        <taxon>Bacteria</taxon>
        <taxon>Bacillati</taxon>
        <taxon>Actinomycetota</taxon>
        <taxon>Actinomycetes</taxon>
        <taxon>Kitasatosporales</taxon>
        <taxon>Streptomycetaceae</taxon>
        <taxon>Streptomyces</taxon>
    </lineage>
</organism>
<feature type="region of interest" description="Disordered" evidence="1">
    <location>
        <begin position="1"/>
        <end position="84"/>
    </location>
</feature>
<dbReference type="AlphaFoldDB" id="D6AA94"/>